<organism evidence="2 3">
    <name type="scientific">Aspergillus campestris (strain IBT 28561)</name>
    <dbReference type="NCBI Taxonomy" id="1392248"/>
    <lineage>
        <taxon>Eukaryota</taxon>
        <taxon>Fungi</taxon>
        <taxon>Dikarya</taxon>
        <taxon>Ascomycota</taxon>
        <taxon>Pezizomycotina</taxon>
        <taxon>Eurotiomycetes</taxon>
        <taxon>Eurotiomycetidae</taxon>
        <taxon>Eurotiales</taxon>
        <taxon>Aspergillaceae</taxon>
        <taxon>Aspergillus</taxon>
        <taxon>Aspergillus subgen. Circumdati</taxon>
    </lineage>
</organism>
<dbReference type="Proteomes" id="UP000234254">
    <property type="component" value="Unassembled WGS sequence"/>
</dbReference>
<dbReference type="EMBL" id="MSFM01000009">
    <property type="protein sequence ID" value="PKY02486.1"/>
    <property type="molecule type" value="Genomic_DNA"/>
</dbReference>
<dbReference type="AlphaFoldDB" id="A0A2I1CXY0"/>
<dbReference type="GeneID" id="36540493"/>
<keyword evidence="3" id="KW-1185">Reference proteome</keyword>
<dbReference type="PANTHER" id="PTHR42053">
    <property type="match status" value="1"/>
</dbReference>
<dbReference type="OrthoDB" id="5405654at2759"/>
<sequence>MLVGHPSSSIPFYFCGKQSNIKDMAPRPNLYPLKTPKNMSFPSELQDNPNVSSETTRREGRRTGPSVPPPLAYTEFLRALSPAFGSPEPPSTAGVTRWHFGRPLPSPVSMPSSASSGSSFHGSESVRRGPMSVPQSPMTLAPRSAHGLGPVRRMPISPHYLYSPATTESPQSPYTVRTTLSPAEWRRRYTDSPASPYGRTVQIQHVVTHTVTFKRAPSLEPPPKGKRRRTHDS</sequence>
<evidence type="ECO:0000313" key="3">
    <source>
        <dbReference type="Proteomes" id="UP000234254"/>
    </source>
</evidence>
<dbReference type="RefSeq" id="XP_024691080.1">
    <property type="nucleotide sequence ID" value="XM_024832969.1"/>
</dbReference>
<accession>A0A2I1CXY0</accession>
<feature type="region of interest" description="Disordered" evidence="1">
    <location>
        <begin position="212"/>
        <end position="233"/>
    </location>
</feature>
<feature type="compositionally biased region" description="Polar residues" evidence="1">
    <location>
        <begin position="37"/>
        <end position="53"/>
    </location>
</feature>
<dbReference type="PANTHER" id="PTHR42053:SF1">
    <property type="match status" value="1"/>
</dbReference>
<gene>
    <name evidence="2" type="ORF">P168DRAFT_184853</name>
</gene>
<evidence type="ECO:0000313" key="2">
    <source>
        <dbReference type="EMBL" id="PKY02486.1"/>
    </source>
</evidence>
<dbReference type="VEuPathDB" id="FungiDB:P168DRAFT_184853"/>
<reference evidence="2" key="1">
    <citation type="submission" date="2016-12" db="EMBL/GenBank/DDBJ databases">
        <title>The genomes of Aspergillus section Nigri reveals drivers in fungal speciation.</title>
        <authorList>
            <consortium name="DOE Joint Genome Institute"/>
            <person name="Vesth T.C."/>
            <person name="Nybo J."/>
            <person name="Theobald S."/>
            <person name="Brandl J."/>
            <person name="Frisvad J.C."/>
            <person name="Nielsen K.F."/>
            <person name="Lyhne E.K."/>
            <person name="Kogle M.E."/>
            <person name="Kuo A."/>
            <person name="Riley R."/>
            <person name="Clum A."/>
            <person name="Nolan M."/>
            <person name="Lipzen A."/>
            <person name="Salamov A."/>
            <person name="Henrissat B."/>
            <person name="Wiebenga A."/>
            <person name="De vries R.P."/>
            <person name="Grigoriev I.V."/>
            <person name="Mortensen U.H."/>
            <person name="Andersen M.R."/>
            <person name="Baker S.E."/>
        </authorList>
    </citation>
    <scope>NUCLEOTIDE SEQUENCE</scope>
    <source>
        <strain evidence="2">IBT 28561</strain>
    </source>
</reference>
<protein>
    <submittedName>
        <fullName evidence="2">Uncharacterized protein</fullName>
    </submittedName>
</protein>
<proteinExistence type="predicted"/>
<feature type="region of interest" description="Disordered" evidence="1">
    <location>
        <begin position="106"/>
        <end position="152"/>
    </location>
</feature>
<feature type="compositionally biased region" description="Basic residues" evidence="1">
    <location>
        <begin position="224"/>
        <end position="233"/>
    </location>
</feature>
<feature type="compositionally biased region" description="Low complexity" evidence="1">
    <location>
        <begin position="107"/>
        <end position="123"/>
    </location>
</feature>
<comment type="caution">
    <text evidence="2">The sequence shown here is derived from an EMBL/GenBank/DDBJ whole genome shotgun (WGS) entry which is preliminary data.</text>
</comment>
<name>A0A2I1CXY0_ASPC2</name>
<feature type="region of interest" description="Disordered" evidence="1">
    <location>
        <begin position="25"/>
        <end position="71"/>
    </location>
</feature>
<evidence type="ECO:0000256" key="1">
    <source>
        <dbReference type="SAM" id="MobiDB-lite"/>
    </source>
</evidence>